<keyword evidence="4" id="KW-0325">Glycoprotein</keyword>
<evidence type="ECO:0000256" key="3">
    <source>
        <dbReference type="ARBA" id="ARBA00022801"/>
    </source>
</evidence>
<dbReference type="AlphaFoldDB" id="A0A2N9F8C6"/>
<evidence type="ECO:0000256" key="5">
    <source>
        <dbReference type="ARBA" id="ARBA00023295"/>
    </source>
</evidence>
<dbReference type="SMART" id="SM00636">
    <property type="entry name" value="Glyco_18"/>
    <property type="match status" value="1"/>
</dbReference>
<sequence>MASLNFISLQILVIFYTIIKNCESISTAIPPNIPAPSYNSPVPATPSDLPCPGPEEEPISPSPLSIPDPLAPAPDFYSPVSPAPSPFAHPSRGIKAAYWPSSDAFPASAIDTSYFTHLYYAFLLPDPTTYKLNVTQYDQIKIPEFIGEIHAKKPHVKTLLSIGGGGNDPTVFSKMVSSRTTRAIFIESTIEVARNYGFHGVDLDWEFPANVTDMSNLALLYKQWHKALVNEARFCGKPRLLLTSAVYYASKFIFDEPRSYPIEAIRKYLDWVSPMCFDYHGSWENFTGVHSALYDPNINSTLSTYYGIGSWIQAGVPPNKLVMGLPLYGRTWMLQNPDVNGIGAPAIGVGPGGGELDYSQILDFNIEKYATVVFDGETVAYYSYVGDSWIGYDDVGSVRLKIQFARSRQLGGYFFWALGKDKDWTISRQGKLVDCITLF</sequence>
<keyword evidence="3" id="KW-0378">Hydrolase</keyword>
<keyword evidence="2 7" id="KW-0732">Signal</keyword>
<dbReference type="GO" id="GO:0008061">
    <property type="term" value="F:chitin binding"/>
    <property type="evidence" value="ECO:0007669"/>
    <property type="project" value="InterPro"/>
</dbReference>
<dbReference type="EMBL" id="OIVN01000616">
    <property type="protein sequence ID" value="SPC83034.1"/>
    <property type="molecule type" value="Genomic_DNA"/>
</dbReference>
<dbReference type="Gene3D" id="3.20.20.80">
    <property type="entry name" value="Glycosidases"/>
    <property type="match status" value="1"/>
</dbReference>
<dbReference type="GO" id="GO:0005975">
    <property type="term" value="P:carbohydrate metabolic process"/>
    <property type="evidence" value="ECO:0007669"/>
    <property type="project" value="InterPro"/>
</dbReference>
<gene>
    <name evidence="9" type="ORF">FSB_LOCUS10916</name>
</gene>
<dbReference type="PANTHER" id="PTHR11177:SF317">
    <property type="entry name" value="CHITINASE 12-RELATED"/>
    <property type="match status" value="1"/>
</dbReference>
<evidence type="ECO:0000256" key="6">
    <source>
        <dbReference type="SAM" id="MobiDB-lite"/>
    </source>
</evidence>
<evidence type="ECO:0000256" key="1">
    <source>
        <dbReference type="ARBA" id="ARBA00008682"/>
    </source>
</evidence>
<dbReference type="InterPro" id="IPR050314">
    <property type="entry name" value="Glycosyl_Hydrlase_18"/>
</dbReference>
<dbReference type="PROSITE" id="PS51910">
    <property type="entry name" value="GH18_2"/>
    <property type="match status" value="1"/>
</dbReference>
<dbReference type="InterPro" id="IPR011583">
    <property type="entry name" value="Chitinase_II/V-like_cat"/>
</dbReference>
<accession>A0A2N9F8C6</accession>
<feature type="signal peptide" evidence="7">
    <location>
        <begin position="1"/>
        <end position="24"/>
    </location>
</feature>
<evidence type="ECO:0000313" key="9">
    <source>
        <dbReference type="EMBL" id="SPC83034.1"/>
    </source>
</evidence>
<comment type="similarity">
    <text evidence="1">Belongs to the glycosyl hydrolase 18 family. Chitinase class V subfamily.</text>
</comment>
<dbReference type="Gene3D" id="3.10.50.10">
    <property type="match status" value="1"/>
</dbReference>
<evidence type="ECO:0000256" key="4">
    <source>
        <dbReference type="ARBA" id="ARBA00023180"/>
    </source>
</evidence>
<evidence type="ECO:0000256" key="2">
    <source>
        <dbReference type="ARBA" id="ARBA00022729"/>
    </source>
</evidence>
<dbReference type="FunFam" id="3.10.50.10:FF:000003">
    <property type="entry name" value="Class V chitinase CHIT5b"/>
    <property type="match status" value="1"/>
</dbReference>
<dbReference type="GO" id="GO:0004568">
    <property type="term" value="F:chitinase activity"/>
    <property type="evidence" value="ECO:0007669"/>
    <property type="project" value="TreeGrafter"/>
</dbReference>
<dbReference type="InterPro" id="IPR029070">
    <property type="entry name" value="Chitinase_insertion_sf"/>
</dbReference>
<dbReference type="GO" id="GO:0006032">
    <property type="term" value="P:chitin catabolic process"/>
    <property type="evidence" value="ECO:0007669"/>
    <property type="project" value="TreeGrafter"/>
</dbReference>
<proteinExistence type="inferred from homology"/>
<dbReference type="GO" id="GO:0005576">
    <property type="term" value="C:extracellular region"/>
    <property type="evidence" value="ECO:0007669"/>
    <property type="project" value="TreeGrafter"/>
</dbReference>
<dbReference type="InterPro" id="IPR001223">
    <property type="entry name" value="Glyco_hydro18_cat"/>
</dbReference>
<keyword evidence="5" id="KW-0326">Glycosidase</keyword>
<dbReference type="InterPro" id="IPR017853">
    <property type="entry name" value="GH"/>
</dbReference>
<dbReference type="SUPFAM" id="SSF54556">
    <property type="entry name" value="Chitinase insertion domain"/>
    <property type="match status" value="1"/>
</dbReference>
<name>A0A2N9F8C6_FAGSY</name>
<feature type="chain" id="PRO_5015003130" description="GH18 domain-containing protein" evidence="7">
    <location>
        <begin position="25"/>
        <end position="439"/>
    </location>
</feature>
<evidence type="ECO:0000259" key="8">
    <source>
        <dbReference type="PROSITE" id="PS51910"/>
    </source>
</evidence>
<protein>
    <recommendedName>
        <fullName evidence="8">GH18 domain-containing protein</fullName>
    </recommendedName>
</protein>
<reference evidence="9" key="1">
    <citation type="submission" date="2018-02" db="EMBL/GenBank/DDBJ databases">
        <authorList>
            <person name="Cohen D.B."/>
            <person name="Kent A.D."/>
        </authorList>
    </citation>
    <scope>NUCLEOTIDE SEQUENCE</scope>
</reference>
<feature type="region of interest" description="Disordered" evidence="6">
    <location>
        <begin position="43"/>
        <end position="62"/>
    </location>
</feature>
<dbReference type="PANTHER" id="PTHR11177">
    <property type="entry name" value="CHITINASE"/>
    <property type="match status" value="1"/>
</dbReference>
<dbReference type="SUPFAM" id="SSF51445">
    <property type="entry name" value="(Trans)glycosidases"/>
    <property type="match status" value="1"/>
</dbReference>
<evidence type="ECO:0000256" key="7">
    <source>
        <dbReference type="SAM" id="SignalP"/>
    </source>
</evidence>
<feature type="domain" description="GH18" evidence="8">
    <location>
        <begin position="93"/>
        <end position="437"/>
    </location>
</feature>
<organism evidence="9">
    <name type="scientific">Fagus sylvatica</name>
    <name type="common">Beechnut</name>
    <dbReference type="NCBI Taxonomy" id="28930"/>
    <lineage>
        <taxon>Eukaryota</taxon>
        <taxon>Viridiplantae</taxon>
        <taxon>Streptophyta</taxon>
        <taxon>Embryophyta</taxon>
        <taxon>Tracheophyta</taxon>
        <taxon>Spermatophyta</taxon>
        <taxon>Magnoliopsida</taxon>
        <taxon>eudicotyledons</taxon>
        <taxon>Gunneridae</taxon>
        <taxon>Pentapetalae</taxon>
        <taxon>rosids</taxon>
        <taxon>fabids</taxon>
        <taxon>Fagales</taxon>
        <taxon>Fagaceae</taxon>
        <taxon>Fagus</taxon>
    </lineage>
</organism>
<dbReference type="CDD" id="cd02879">
    <property type="entry name" value="GH18_plant_chitinase_class_V"/>
    <property type="match status" value="1"/>
</dbReference>
<dbReference type="Pfam" id="PF00704">
    <property type="entry name" value="Glyco_hydro_18"/>
    <property type="match status" value="1"/>
</dbReference>